<dbReference type="InterPro" id="IPR001867">
    <property type="entry name" value="OmpR/PhoB-type_DNA-bd"/>
</dbReference>
<evidence type="ECO:0000256" key="10">
    <source>
        <dbReference type="PROSITE-ProRule" id="PRU01091"/>
    </source>
</evidence>
<dbReference type="SUPFAM" id="SSF52172">
    <property type="entry name" value="CheY-like"/>
    <property type="match status" value="1"/>
</dbReference>
<dbReference type="OrthoDB" id="9784252at2"/>
<dbReference type="FunFam" id="1.10.10.10:FF:000099">
    <property type="entry name" value="Two-component system response regulator TorR"/>
    <property type="match status" value="1"/>
</dbReference>
<dbReference type="GO" id="GO:0000156">
    <property type="term" value="F:phosphorelay response regulator activity"/>
    <property type="evidence" value="ECO:0007669"/>
    <property type="project" value="TreeGrafter"/>
</dbReference>
<evidence type="ECO:0000256" key="5">
    <source>
        <dbReference type="ARBA" id="ARBA00023015"/>
    </source>
</evidence>
<evidence type="ECO:0000256" key="4">
    <source>
        <dbReference type="ARBA" id="ARBA00023012"/>
    </source>
</evidence>
<evidence type="ECO:0000256" key="9">
    <source>
        <dbReference type="PROSITE-ProRule" id="PRU00169"/>
    </source>
</evidence>
<feature type="domain" description="OmpR/PhoB-type" evidence="12">
    <location>
        <begin position="134"/>
        <end position="234"/>
    </location>
</feature>
<dbReference type="PROSITE" id="PS50110">
    <property type="entry name" value="RESPONSE_REGULATORY"/>
    <property type="match status" value="1"/>
</dbReference>
<keyword evidence="4" id="KW-0902">Two-component regulatory system</keyword>
<accession>A0A2S6N8I9</accession>
<dbReference type="SMART" id="SM00448">
    <property type="entry name" value="REC"/>
    <property type="match status" value="1"/>
</dbReference>
<dbReference type="Gene3D" id="3.40.50.2300">
    <property type="match status" value="1"/>
</dbReference>
<dbReference type="Gene3D" id="6.10.250.690">
    <property type="match status" value="1"/>
</dbReference>
<feature type="domain" description="Response regulatory" evidence="11">
    <location>
        <begin position="6"/>
        <end position="119"/>
    </location>
</feature>
<keyword evidence="2" id="KW-0963">Cytoplasm</keyword>
<dbReference type="EMBL" id="NHRY01000202">
    <property type="protein sequence ID" value="PPQ30928.1"/>
    <property type="molecule type" value="Genomic_DNA"/>
</dbReference>
<gene>
    <name evidence="13" type="ORF">CCS01_18430</name>
</gene>
<dbReference type="PROSITE" id="PS51755">
    <property type="entry name" value="OMPR_PHOB"/>
    <property type="match status" value="1"/>
</dbReference>
<keyword evidence="6 10" id="KW-0238">DNA-binding</keyword>
<dbReference type="Pfam" id="PF00486">
    <property type="entry name" value="Trans_reg_C"/>
    <property type="match status" value="1"/>
</dbReference>
<dbReference type="Pfam" id="PF00072">
    <property type="entry name" value="Response_reg"/>
    <property type="match status" value="1"/>
</dbReference>
<evidence type="ECO:0000256" key="3">
    <source>
        <dbReference type="ARBA" id="ARBA00022553"/>
    </source>
</evidence>
<dbReference type="InterPro" id="IPR011006">
    <property type="entry name" value="CheY-like_superfamily"/>
</dbReference>
<dbReference type="PANTHER" id="PTHR48111">
    <property type="entry name" value="REGULATOR OF RPOS"/>
    <property type="match status" value="1"/>
</dbReference>
<keyword evidence="14" id="KW-1185">Reference proteome</keyword>
<protein>
    <recommendedName>
        <fullName evidence="8">Regulatory protein VirG</fullName>
    </recommendedName>
</protein>
<feature type="modified residue" description="4-aspartylphosphate" evidence="9">
    <location>
        <position position="55"/>
    </location>
</feature>
<organism evidence="13 14">
    <name type="scientific">Rhodopila globiformis</name>
    <name type="common">Rhodopseudomonas globiformis</name>
    <dbReference type="NCBI Taxonomy" id="1071"/>
    <lineage>
        <taxon>Bacteria</taxon>
        <taxon>Pseudomonadati</taxon>
        <taxon>Pseudomonadota</taxon>
        <taxon>Alphaproteobacteria</taxon>
        <taxon>Acetobacterales</taxon>
        <taxon>Acetobacteraceae</taxon>
        <taxon>Rhodopila</taxon>
    </lineage>
</organism>
<dbReference type="PANTHER" id="PTHR48111:SF4">
    <property type="entry name" value="DNA-BINDING DUAL TRANSCRIPTIONAL REGULATOR OMPR"/>
    <property type="match status" value="1"/>
</dbReference>
<dbReference type="InterPro" id="IPR016032">
    <property type="entry name" value="Sig_transdc_resp-reg_C-effctor"/>
</dbReference>
<evidence type="ECO:0000256" key="8">
    <source>
        <dbReference type="ARBA" id="ARBA00067337"/>
    </source>
</evidence>
<comment type="subcellular location">
    <subcellularLocation>
        <location evidence="1">Cytoplasm</location>
    </subcellularLocation>
</comment>
<dbReference type="GO" id="GO:0005829">
    <property type="term" value="C:cytosol"/>
    <property type="evidence" value="ECO:0007669"/>
    <property type="project" value="TreeGrafter"/>
</dbReference>
<dbReference type="GO" id="GO:0006355">
    <property type="term" value="P:regulation of DNA-templated transcription"/>
    <property type="evidence" value="ECO:0007669"/>
    <property type="project" value="InterPro"/>
</dbReference>
<feature type="DNA-binding region" description="OmpR/PhoB-type" evidence="10">
    <location>
        <begin position="134"/>
        <end position="234"/>
    </location>
</feature>
<dbReference type="CDD" id="cd00383">
    <property type="entry name" value="trans_reg_C"/>
    <property type="match status" value="1"/>
</dbReference>
<comment type="caution">
    <text evidence="13">The sequence shown here is derived from an EMBL/GenBank/DDBJ whole genome shotgun (WGS) entry which is preliminary data.</text>
</comment>
<evidence type="ECO:0000313" key="14">
    <source>
        <dbReference type="Proteomes" id="UP000239724"/>
    </source>
</evidence>
<dbReference type="Gene3D" id="1.10.10.10">
    <property type="entry name" value="Winged helix-like DNA-binding domain superfamily/Winged helix DNA-binding domain"/>
    <property type="match status" value="1"/>
</dbReference>
<sequence>METLSRIAVVEDDPEISRMMVSFMTDHGFDVSAARSGRDLDKVMSGGKIDCVILDVGLPGEDGLSICKRLRGKSSVPIIMVTARGTETDRIVGLELGADDYLPKPFSPRELVARVKAVIRRAGAQEQATAPAQPQVLMFEGWKLDMARRQLFDPAGAPRSLTSGEFNVLALFCTHPRKVLSRDDLLELLHGRAAAVFDRSIDVQISRLRRKIETNLKDPTFIKTIRYGGYFFTPEVTAVTEG</sequence>
<reference evidence="13 14" key="1">
    <citation type="journal article" date="2018" name="Arch. Microbiol.">
        <title>New insights into the metabolic potential of the phototrophic purple bacterium Rhodopila globiformis DSM 161(T) from its draft genome sequence and evidence for a vanadium-dependent nitrogenase.</title>
        <authorList>
            <person name="Imhoff J.F."/>
            <person name="Rahn T."/>
            <person name="Kunzel S."/>
            <person name="Neulinger S.C."/>
        </authorList>
    </citation>
    <scope>NUCLEOTIDE SEQUENCE [LARGE SCALE GENOMIC DNA]</scope>
    <source>
        <strain evidence="13 14">DSM 161</strain>
    </source>
</reference>
<dbReference type="SUPFAM" id="SSF46894">
    <property type="entry name" value="C-terminal effector domain of the bipartite response regulators"/>
    <property type="match status" value="1"/>
</dbReference>
<evidence type="ECO:0000256" key="2">
    <source>
        <dbReference type="ARBA" id="ARBA00022490"/>
    </source>
</evidence>
<name>A0A2S6N8I9_RHOGL</name>
<evidence type="ECO:0000313" key="13">
    <source>
        <dbReference type="EMBL" id="PPQ30928.1"/>
    </source>
</evidence>
<dbReference type="InterPro" id="IPR039420">
    <property type="entry name" value="WalR-like"/>
</dbReference>
<dbReference type="GO" id="GO:0032993">
    <property type="term" value="C:protein-DNA complex"/>
    <property type="evidence" value="ECO:0007669"/>
    <property type="project" value="TreeGrafter"/>
</dbReference>
<evidence type="ECO:0000256" key="7">
    <source>
        <dbReference type="ARBA" id="ARBA00023163"/>
    </source>
</evidence>
<dbReference type="Proteomes" id="UP000239724">
    <property type="component" value="Unassembled WGS sequence"/>
</dbReference>
<proteinExistence type="predicted"/>
<dbReference type="InterPro" id="IPR036388">
    <property type="entry name" value="WH-like_DNA-bd_sf"/>
</dbReference>
<evidence type="ECO:0000259" key="11">
    <source>
        <dbReference type="PROSITE" id="PS50110"/>
    </source>
</evidence>
<dbReference type="SMART" id="SM00862">
    <property type="entry name" value="Trans_reg_C"/>
    <property type="match status" value="1"/>
</dbReference>
<keyword evidence="7" id="KW-0804">Transcription</keyword>
<keyword evidence="5" id="KW-0805">Transcription regulation</keyword>
<dbReference type="AlphaFoldDB" id="A0A2S6N8I9"/>
<evidence type="ECO:0000256" key="6">
    <source>
        <dbReference type="ARBA" id="ARBA00023125"/>
    </source>
</evidence>
<keyword evidence="3 9" id="KW-0597">Phosphoprotein</keyword>
<dbReference type="GO" id="GO:0000976">
    <property type="term" value="F:transcription cis-regulatory region binding"/>
    <property type="evidence" value="ECO:0007669"/>
    <property type="project" value="TreeGrafter"/>
</dbReference>
<dbReference type="InterPro" id="IPR001789">
    <property type="entry name" value="Sig_transdc_resp-reg_receiver"/>
</dbReference>
<evidence type="ECO:0000256" key="1">
    <source>
        <dbReference type="ARBA" id="ARBA00004496"/>
    </source>
</evidence>
<evidence type="ECO:0000259" key="12">
    <source>
        <dbReference type="PROSITE" id="PS51755"/>
    </source>
</evidence>